<dbReference type="GO" id="GO:0031267">
    <property type="term" value="F:small GTPase binding"/>
    <property type="evidence" value="ECO:0007669"/>
    <property type="project" value="TreeGrafter"/>
</dbReference>
<dbReference type="SMART" id="SM00164">
    <property type="entry name" value="TBC"/>
    <property type="match status" value="1"/>
</dbReference>
<dbReference type="PROSITE" id="PS50086">
    <property type="entry name" value="TBC_RABGAP"/>
    <property type="match status" value="1"/>
</dbReference>
<dbReference type="Pfam" id="PF00566">
    <property type="entry name" value="RabGAP-TBC"/>
    <property type="match status" value="1"/>
</dbReference>
<evidence type="ECO:0000259" key="2">
    <source>
        <dbReference type="PROSITE" id="PS50086"/>
    </source>
</evidence>
<dbReference type="Gene3D" id="2.130.10.10">
    <property type="entry name" value="YVTN repeat-like/Quinoprotein amine dehydrogenase"/>
    <property type="match status" value="1"/>
</dbReference>
<dbReference type="Proteomes" id="UP000050791">
    <property type="component" value="Unassembled WGS sequence"/>
</dbReference>
<dbReference type="Pfam" id="PF23748">
    <property type="entry name" value="Beta-prop_LRRK2"/>
    <property type="match status" value="1"/>
</dbReference>
<dbReference type="InterPro" id="IPR050302">
    <property type="entry name" value="Rab_GAP_TBC_domain"/>
</dbReference>
<evidence type="ECO:0000313" key="3">
    <source>
        <dbReference type="Proteomes" id="UP000050791"/>
    </source>
</evidence>
<dbReference type="SUPFAM" id="SSF50978">
    <property type="entry name" value="WD40 repeat-like"/>
    <property type="match status" value="1"/>
</dbReference>
<dbReference type="InterPro" id="IPR035969">
    <property type="entry name" value="Rab-GAP_TBC_sf"/>
</dbReference>
<proteinExistence type="predicted"/>
<dbReference type="PANTHER" id="PTHR47219">
    <property type="entry name" value="RAB GTPASE-ACTIVATING PROTEIN 1-LIKE"/>
    <property type="match status" value="1"/>
</dbReference>
<dbReference type="GO" id="GO:0005813">
    <property type="term" value="C:centrosome"/>
    <property type="evidence" value="ECO:0007669"/>
    <property type="project" value="UniProtKB-SubCell"/>
</dbReference>
<dbReference type="AlphaFoldDB" id="A0AA85B1N3"/>
<name>A0AA85B1N3_9TREM</name>
<dbReference type="FunFam" id="1.10.8.270:FF:000026">
    <property type="entry name" value="TBC (Tre-2/Bub2/Cdc16) domain family"/>
    <property type="match status" value="1"/>
</dbReference>
<dbReference type="InterPro" id="IPR056602">
    <property type="entry name" value="Beta-prop_LRRK2"/>
</dbReference>
<organism evidence="3 4">
    <name type="scientific">Schistosoma mattheei</name>
    <dbReference type="NCBI Taxonomy" id="31246"/>
    <lineage>
        <taxon>Eukaryota</taxon>
        <taxon>Metazoa</taxon>
        <taxon>Spiralia</taxon>
        <taxon>Lophotrochozoa</taxon>
        <taxon>Platyhelminthes</taxon>
        <taxon>Trematoda</taxon>
        <taxon>Digenea</taxon>
        <taxon>Strigeidida</taxon>
        <taxon>Schistosomatoidea</taxon>
        <taxon>Schistosomatidae</taxon>
        <taxon>Schistosoma</taxon>
    </lineage>
</organism>
<protein>
    <recommendedName>
        <fullName evidence="2">Rab-GAP TBC domain-containing protein</fullName>
    </recommendedName>
</protein>
<dbReference type="GO" id="GO:0005096">
    <property type="term" value="F:GTPase activator activity"/>
    <property type="evidence" value="ECO:0007669"/>
    <property type="project" value="TreeGrafter"/>
</dbReference>
<dbReference type="PANTHER" id="PTHR47219:SF20">
    <property type="entry name" value="TBC1 DOMAIN FAMILY MEMBER 2B"/>
    <property type="match status" value="1"/>
</dbReference>
<dbReference type="InterPro" id="IPR036322">
    <property type="entry name" value="WD40_repeat_dom_sf"/>
</dbReference>
<accession>A0AA85B1N3</accession>
<reference evidence="4" key="1">
    <citation type="submission" date="2023-11" db="UniProtKB">
        <authorList>
            <consortium name="WormBaseParasite"/>
        </authorList>
    </citation>
    <scope>IDENTIFICATION</scope>
</reference>
<dbReference type="Gene3D" id="1.10.8.270">
    <property type="entry name" value="putative rabgap domain of human tbc1 domain family member 14 like domains"/>
    <property type="match status" value="1"/>
</dbReference>
<evidence type="ECO:0000256" key="1">
    <source>
        <dbReference type="ARBA" id="ARBA00004300"/>
    </source>
</evidence>
<dbReference type="WBParaSite" id="SMTH1_25920.1">
    <property type="protein sequence ID" value="SMTH1_25920.1"/>
    <property type="gene ID" value="SMTH1_25920"/>
</dbReference>
<dbReference type="SUPFAM" id="SSF47923">
    <property type="entry name" value="Ypt/Rab-GAP domain of gyp1p"/>
    <property type="match status" value="2"/>
</dbReference>
<comment type="subcellular location">
    <subcellularLocation>
        <location evidence="1">Cytoplasm</location>
        <location evidence="1">Cytoskeleton</location>
        <location evidence="1">Microtubule organizing center</location>
        <location evidence="1">Centrosome</location>
    </subcellularLocation>
</comment>
<dbReference type="InterPro" id="IPR015943">
    <property type="entry name" value="WD40/YVTN_repeat-like_dom_sf"/>
</dbReference>
<feature type="domain" description="Rab-GAP TBC" evidence="2">
    <location>
        <begin position="116"/>
        <end position="312"/>
    </location>
</feature>
<dbReference type="InterPro" id="IPR000195">
    <property type="entry name" value="Rab-GAP-TBC_dom"/>
</dbReference>
<dbReference type="Gene3D" id="1.10.472.80">
    <property type="entry name" value="Ypt/Rab-GAP domain of gyp1p, domain 3"/>
    <property type="match status" value="1"/>
</dbReference>
<evidence type="ECO:0000313" key="4">
    <source>
        <dbReference type="WBParaSite" id="SMTH1_25920.1"/>
    </source>
</evidence>
<sequence length="850" mass="99059">MSKYIQRLNMEGFKWRREYVKLLQACLGATQTDPHHRLMFSDYGKDRYKNLVSELLDEARRKDPSLPTMINCQQLYDFYTRQLSGGDENFYRWTELLTQANRELTRADLEVLCRSGIPIPYREGVWRMLIHGELHQLMQIKGPLYYNGLLEEFSENTLAAQHRRQISLDLLRTMPNNVQFDNIDAPGVQKLQEVLQAYSIHNSKIGYCQGMNFIAAVALLFLRKEDAFWCLIAILERFLPENYFNSGLIDAQVDQLVLKEIVNEKLPRLSSHLKRLGIDISAVTLNWFLAVFYDSVPFETLIRIWDVFLLEGSETLFRFAVAILKRNQDMLLEQSDTISFWKCLKAATRLTNDVDGLIKTAFEELRPFPKPQLIATRRAYHYEILSKKMSIKKGYWQNVMKESPDEFIENQNHIQYKRSTKENQAVIQAITFYDNEHLWICHGDKSYSQISEVVVTSNCMQSIGYELESRVSCICAFSNEIILLGMMSKQLCAYSVIQNSKIWQIPIHDSVSDLTFAYFLHDHTNKVYAGLTNGELVVIENIGFEEPRDSIYYITISFIPISSVLLAKNQLWCASGSSIFIFHAKTMDYYKQISISNNPLDVILKICLGDNGVWIAVRGSSVIELWDPDRLIRILLFNIVNETYLSRRPEEEYTFNPQRVTVILPYDNTLWIGTGMGEVLVYQIQTYQKTENRKSFEGNVQMTKHKRSMSLKDDLQLNDKTTLKTYRNLHDPEPLFYPLRQNSLILEYAIDSSHIYELQKIVRSKVAETPIRYLVMKKITDSHALIISCSTYFNDDDAVLKWQRDINNGSIWTNEPIYVFDRESRSLRLPAYMRNSLCLQMHNKKSIIMN</sequence>